<sequence>MGQPGQKYTKDTDRPIWRKSVHFRLFRDICPRHSGTVGTRVRGGCKPVGSAE</sequence>
<evidence type="ECO:0000313" key="1">
    <source>
        <dbReference type="EMBL" id="KAH9322152.1"/>
    </source>
</evidence>
<dbReference type="Proteomes" id="UP000824469">
    <property type="component" value="Unassembled WGS sequence"/>
</dbReference>
<organism evidence="1 2">
    <name type="scientific">Taxus chinensis</name>
    <name type="common">Chinese yew</name>
    <name type="synonym">Taxus wallichiana var. chinensis</name>
    <dbReference type="NCBI Taxonomy" id="29808"/>
    <lineage>
        <taxon>Eukaryota</taxon>
        <taxon>Viridiplantae</taxon>
        <taxon>Streptophyta</taxon>
        <taxon>Embryophyta</taxon>
        <taxon>Tracheophyta</taxon>
        <taxon>Spermatophyta</taxon>
        <taxon>Pinopsida</taxon>
        <taxon>Pinidae</taxon>
        <taxon>Conifers II</taxon>
        <taxon>Cupressales</taxon>
        <taxon>Taxaceae</taxon>
        <taxon>Taxus</taxon>
    </lineage>
</organism>
<feature type="non-terminal residue" evidence="1">
    <location>
        <position position="52"/>
    </location>
</feature>
<accession>A0AA38GEJ4</accession>
<gene>
    <name evidence="1" type="ORF">KI387_016791</name>
</gene>
<comment type="caution">
    <text evidence="1">The sequence shown here is derived from an EMBL/GenBank/DDBJ whole genome shotgun (WGS) entry which is preliminary data.</text>
</comment>
<evidence type="ECO:0000313" key="2">
    <source>
        <dbReference type="Proteomes" id="UP000824469"/>
    </source>
</evidence>
<protein>
    <submittedName>
        <fullName evidence="1">Uncharacterized protein</fullName>
    </submittedName>
</protein>
<dbReference type="EMBL" id="JAHRHJ020000003">
    <property type="protein sequence ID" value="KAH9322152.1"/>
    <property type="molecule type" value="Genomic_DNA"/>
</dbReference>
<keyword evidence="2" id="KW-1185">Reference proteome</keyword>
<proteinExistence type="predicted"/>
<name>A0AA38GEJ4_TAXCH</name>
<dbReference type="AlphaFoldDB" id="A0AA38GEJ4"/>
<reference evidence="1 2" key="1">
    <citation type="journal article" date="2021" name="Nat. Plants">
        <title>The Taxus genome provides insights into paclitaxel biosynthesis.</title>
        <authorList>
            <person name="Xiong X."/>
            <person name="Gou J."/>
            <person name="Liao Q."/>
            <person name="Li Y."/>
            <person name="Zhou Q."/>
            <person name="Bi G."/>
            <person name="Li C."/>
            <person name="Du R."/>
            <person name="Wang X."/>
            <person name="Sun T."/>
            <person name="Guo L."/>
            <person name="Liang H."/>
            <person name="Lu P."/>
            <person name="Wu Y."/>
            <person name="Zhang Z."/>
            <person name="Ro D.K."/>
            <person name="Shang Y."/>
            <person name="Huang S."/>
            <person name="Yan J."/>
        </authorList>
    </citation>
    <scope>NUCLEOTIDE SEQUENCE [LARGE SCALE GENOMIC DNA]</scope>
    <source>
        <strain evidence="1">Ta-2019</strain>
    </source>
</reference>